<dbReference type="AlphaFoldDB" id="A0A0A9DXG5"/>
<evidence type="ECO:0000313" key="2">
    <source>
        <dbReference type="EMBL" id="JAD90370.1"/>
    </source>
</evidence>
<sequence>MTTNGTTTQFYLKLFHISISNALFGFFFSSTMWKSKSNSATDRISWVFSFGLSGYSMFPLKINYNGHAHPNFNKLVYLKSYLLLTVNSSSSWFITR</sequence>
<protein>
    <submittedName>
        <fullName evidence="2">Uncharacterized protein</fullName>
    </submittedName>
</protein>
<dbReference type="EMBL" id="GBRH01207525">
    <property type="protein sequence ID" value="JAD90370.1"/>
    <property type="molecule type" value="Transcribed_RNA"/>
</dbReference>
<name>A0A0A9DXG5_ARUDO</name>
<feature type="transmembrane region" description="Helical" evidence="1">
    <location>
        <begin position="14"/>
        <end position="33"/>
    </location>
</feature>
<organism evidence="2">
    <name type="scientific">Arundo donax</name>
    <name type="common">Giant reed</name>
    <name type="synonym">Donax arundinaceus</name>
    <dbReference type="NCBI Taxonomy" id="35708"/>
    <lineage>
        <taxon>Eukaryota</taxon>
        <taxon>Viridiplantae</taxon>
        <taxon>Streptophyta</taxon>
        <taxon>Embryophyta</taxon>
        <taxon>Tracheophyta</taxon>
        <taxon>Spermatophyta</taxon>
        <taxon>Magnoliopsida</taxon>
        <taxon>Liliopsida</taxon>
        <taxon>Poales</taxon>
        <taxon>Poaceae</taxon>
        <taxon>PACMAD clade</taxon>
        <taxon>Arundinoideae</taxon>
        <taxon>Arundineae</taxon>
        <taxon>Arundo</taxon>
    </lineage>
</organism>
<feature type="transmembrane region" description="Helical" evidence="1">
    <location>
        <begin position="45"/>
        <end position="64"/>
    </location>
</feature>
<keyword evidence="1" id="KW-0812">Transmembrane</keyword>
<keyword evidence="1" id="KW-1133">Transmembrane helix</keyword>
<reference evidence="2" key="2">
    <citation type="journal article" date="2015" name="Data Brief">
        <title>Shoot transcriptome of the giant reed, Arundo donax.</title>
        <authorList>
            <person name="Barrero R.A."/>
            <person name="Guerrero F.D."/>
            <person name="Moolhuijzen P."/>
            <person name="Goolsby J.A."/>
            <person name="Tidwell J."/>
            <person name="Bellgard S.E."/>
            <person name="Bellgard M.I."/>
        </authorList>
    </citation>
    <scope>NUCLEOTIDE SEQUENCE</scope>
    <source>
        <tissue evidence="2">Shoot tissue taken approximately 20 cm above the soil surface</tissue>
    </source>
</reference>
<proteinExistence type="predicted"/>
<evidence type="ECO:0000256" key="1">
    <source>
        <dbReference type="SAM" id="Phobius"/>
    </source>
</evidence>
<keyword evidence="1" id="KW-0472">Membrane</keyword>
<reference evidence="2" key="1">
    <citation type="submission" date="2014-09" db="EMBL/GenBank/DDBJ databases">
        <authorList>
            <person name="Magalhaes I.L.F."/>
            <person name="Oliveira U."/>
            <person name="Santos F.R."/>
            <person name="Vidigal T.H.D.A."/>
            <person name="Brescovit A.D."/>
            <person name="Santos A.J."/>
        </authorList>
    </citation>
    <scope>NUCLEOTIDE SEQUENCE</scope>
    <source>
        <tissue evidence="2">Shoot tissue taken approximately 20 cm above the soil surface</tissue>
    </source>
</reference>
<accession>A0A0A9DXG5</accession>